<evidence type="ECO:0000313" key="1">
    <source>
        <dbReference type="EMBL" id="OGZ78499.1"/>
    </source>
</evidence>
<proteinExistence type="predicted"/>
<dbReference type="Proteomes" id="UP000178650">
    <property type="component" value="Unassembled WGS sequence"/>
</dbReference>
<comment type="caution">
    <text evidence="1">The sequence shown here is derived from an EMBL/GenBank/DDBJ whole genome shotgun (WGS) entry which is preliminary data.</text>
</comment>
<dbReference type="EMBL" id="MHPJ01000019">
    <property type="protein sequence ID" value="OGZ78499.1"/>
    <property type="molecule type" value="Genomic_DNA"/>
</dbReference>
<organism evidence="1 2">
    <name type="scientific">Candidatus Staskawiczbacteria bacterium RIFOXYB1_FULL_37_44</name>
    <dbReference type="NCBI Taxonomy" id="1802223"/>
    <lineage>
        <taxon>Bacteria</taxon>
        <taxon>Candidatus Staskawicziibacteriota</taxon>
    </lineage>
</organism>
<dbReference type="STRING" id="1802223.A2358_03060"/>
<dbReference type="AlphaFoldDB" id="A0A1G2IUC7"/>
<accession>A0A1G2IUC7</accession>
<name>A0A1G2IUC7_9BACT</name>
<protein>
    <submittedName>
        <fullName evidence="1">Uncharacterized protein</fullName>
    </submittedName>
</protein>
<sequence>MAKPLKSKTKNDIIILIYSGSCCIQTFEIYIHENCKNRLNQIIKYWSDCTGFSKNNFSHIYFKKNKINTKRKNVGENYFGLLRVCVKRSSTLQRKIEGWISGIYKHCEIV</sequence>
<evidence type="ECO:0000313" key="2">
    <source>
        <dbReference type="Proteomes" id="UP000178650"/>
    </source>
</evidence>
<gene>
    <name evidence="1" type="ORF">A2358_03060</name>
</gene>
<reference evidence="1 2" key="1">
    <citation type="journal article" date="2016" name="Nat. Commun.">
        <title>Thousands of microbial genomes shed light on interconnected biogeochemical processes in an aquifer system.</title>
        <authorList>
            <person name="Anantharaman K."/>
            <person name="Brown C.T."/>
            <person name="Hug L.A."/>
            <person name="Sharon I."/>
            <person name="Castelle C.J."/>
            <person name="Probst A.J."/>
            <person name="Thomas B.C."/>
            <person name="Singh A."/>
            <person name="Wilkins M.J."/>
            <person name="Karaoz U."/>
            <person name="Brodie E.L."/>
            <person name="Williams K.H."/>
            <person name="Hubbard S.S."/>
            <person name="Banfield J.F."/>
        </authorList>
    </citation>
    <scope>NUCLEOTIDE SEQUENCE [LARGE SCALE GENOMIC DNA]</scope>
</reference>